<dbReference type="InterPro" id="IPR003346">
    <property type="entry name" value="Transposase_20"/>
</dbReference>
<dbReference type="EMBL" id="CP117269">
    <property type="protein sequence ID" value="WFS26356.1"/>
    <property type="molecule type" value="Genomic_DNA"/>
</dbReference>
<geneLocation type="plasmid" evidence="2 3">
    <name>pTi6.2</name>
</geneLocation>
<dbReference type="RefSeq" id="WP_202617236.1">
    <property type="nucleotide sequence ID" value="NZ_CP117269.1"/>
</dbReference>
<sequence length="62" mass="6872">MPVDVVGYLLAKWHWPTAPGNTKQLASYVGLAPMPHQSSNVDRDQRIGRARNARRDAIAFVA</sequence>
<keyword evidence="2" id="KW-0614">Plasmid</keyword>
<reference evidence="2" key="2">
    <citation type="journal article" date="2023" name="MicrobiologyOpen">
        <title>Genomics of the tumorigenes clade of the family Rhizobiaceae and description of Rhizobium rhododendri sp. nov.</title>
        <authorList>
            <person name="Kuzmanovic N."/>
            <person name="diCenzo G.C."/>
            <person name="Bunk B."/>
            <person name="Sproeer C."/>
            <person name="Fruehling A."/>
            <person name="Neumann-Schaal M."/>
            <person name="Overmann J."/>
            <person name="Smalla K."/>
        </authorList>
    </citation>
    <scope>NUCLEOTIDE SEQUENCE</scope>
    <source>
        <strain evidence="2">Rho-6.2</strain>
        <plasmid evidence="2">pTi6.2</plasmid>
    </source>
</reference>
<proteinExistence type="predicted"/>
<evidence type="ECO:0000313" key="2">
    <source>
        <dbReference type="EMBL" id="WFS26356.1"/>
    </source>
</evidence>
<accession>A0ABY8IRK6</accession>
<evidence type="ECO:0000259" key="1">
    <source>
        <dbReference type="Pfam" id="PF02371"/>
    </source>
</evidence>
<keyword evidence="3" id="KW-1185">Reference proteome</keyword>
<reference evidence="2" key="1">
    <citation type="journal article" date="2019" name="Phytopathology">
        <title>A Novel Group of Rhizobium tumorigenes-Like Agrobacteria Associated with Crown Gall Disease of Rhododendron and Blueberry.</title>
        <authorList>
            <person name="Kuzmanovic N."/>
            <person name="Behrens P."/>
            <person name="Idczak E."/>
            <person name="Wagner S."/>
            <person name="Gotz M."/>
            <person name="Sproer C."/>
            <person name="Bunk B."/>
            <person name="Overmann J."/>
            <person name="Smalla K."/>
        </authorList>
    </citation>
    <scope>NUCLEOTIDE SEQUENCE</scope>
    <source>
        <strain evidence="2">Rho-6.2</strain>
    </source>
</reference>
<dbReference type="Pfam" id="PF02371">
    <property type="entry name" value="Transposase_20"/>
    <property type="match status" value="1"/>
</dbReference>
<dbReference type="Proteomes" id="UP000318939">
    <property type="component" value="Plasmid pTi6.2"/>
</dbReference>
<feature type="domain" description="Transposase IS116/IS110/IS902 C-terminal" evidence="1">
    <location>
        <begin position="9"/>
        <end position="55"/>
    </location>
</feature>
<gene>
    <name evidence="2" type="ORF">PR018_25395</name>
</gene>
<organism evidence="2 3">
    <name type="scientific">Rhizobium rhododendri</name>
    <dbReference type="NCBI Taxonomy" id="2506430"/>
    <lineage>
        <taxon>Bacteria</taxon>
        <taxon>Pseudomonadati</taxon>
        <taxon>Pseudomonadota</taxon>
        <taxon>Alphaproteobacteria</taxon>
        <taxon>Hyphomicrobiales</taxon>
        <taxon>Rhizobiaceae</taxon>
        <taxon>Rhizobium/Agrobacterium group</taxon>
        <taxon>Rhizobium</taxon>
    </lineage>
</organism>
<evidence type="ECO:0000313" key="3">
    <source>
        <dbReference type="Proteomes" id="UP000318939"/>
    </source>
</evidence>
<name>A0ABY8IRK6_9HYPH</name>
<protein>
    <submittedName>
        <fullName evidence="2">Transposase</fullName>
    </submittedName>
</protein>